<organism evidence="2">
    <name type="scientific">metagenome</name>
    <dbReference type="NCBI Taxonomy" id="256318"/>
    <lineage>
        <taxon>unclassified sequences</taxon>
        <taxon>metagenomes</taxon>
    </lineage>
</organism>
<feature type="region of interest" description="Disordered" evidence="1">
    <location>
        <begin position="15"/>
        <end position="37"/>
    </location>
</feature>
<dbReference type="AlphaFoldDB" id="A0A2P2CA71"/>
<evidence type="ECO:0000256" key="1">
    <source>
        <dbReference type="SAM" id="MobiDB-lite"/>
    </source>
</evidence>
<accession>A0A2P2CA71</accession>
<sequence>MGQHIDRVHIDEAAAATAAGGGGSYGVDNDDVGGRES</sequence>
<proteinExistence type="predicted"/>
<evidence type="ECO:0000313" key="2">
    <source>
        <dbReference type="EMBL" id="CUR58869.1"/>
    </source>
</evidence>
<gene>
    <name evidence="2" type="ORF">NOCA2540086</name>
</gene>
<reference evidence="2" key="1">
    <citation type="submission" date="2015-08" db="EMBL/GenBank/DDBJ databases">
        <authorList>
            <person name="Babu N.S."/>
            <person name="Beckwith C.J."/>
            <person name="Beseler K.G."/>
            <person name="Brison A."/>
            <person name="Carone J.V."/>
            <person name="Caskin T.P."/>
            <person name="Diamond M."/>
            <person name="Durham M.E."/>
            <person name="Foxe J.M."/>
            <person name="Go M."/>
            <person name="Henderson B.A."/>
            <person name="Jones I.B."/>
            <person name="McGettigan J.A."/>
            <person name="Micheletti S.J."/>
            <person name="Nasrallah M.E."/>
            <person name="Ortiz D."/>
            <person name="Piller C.R."/>
            <person name="Privatt S.R."/>
            <person name="Schneider S.L."/>
            <person name="Sharp S."/>
            <person name="Smith T.C."/>
            <person name="Stanton J.D."/>
            <person name="Ullery H.E."/>
            <person name="Wilson R.J."/>
            <person name="Serrano M.G."/>
            <person name="Buck G."/>
            <person name="Lee V."/>
            <person name="Wang Y."/>
            <person name="Carvalho R."/>
            <person name="Voegtly L."/>
            <person name="Shi R."/>
            <person name="Duckworth R."/>
            <person name="Johnson A."/>
            <person name="Loviza R."/>
            <person name="Walstead R."/>
            <person name="Shah Z."/>
            <person name="Kiflezghi M."/>
            <person name="Wade K."/>
            <person name="Ball S.L."/>
            <person name="Bradley K.W."/>
            <person name="Asai D.J."/>
            <person name="Bowman C.A."/>
            <person name="Russell D.A."/>
            <person name="Pope W.H."/>
            <person name="Jacobs-Sera D."/>
            <person name="Hendrix R.W."/>
            <person name="Hatfull G.F."/>
        </authorList>
    </citation>
    <scope>NUCLEOTIDE SEQUENCE</scope>
</reference>
<dbReference type="EMBL" id="CZKA01000050">
    <property type="protein sequence ID" value="CUR58869.1"/>
    <property type="molecule type" value="Genomic_DNA"/>
</dbReference>
<protein>
    <submittedName>
        <fullName evidence="2">Uncharacterized protein</fullName>
    </submittedName>
</protein>
<name>A0A2P2CA71_9ZZZZ</name>